<dbReference type="STRING" id="1884261.A0A5C3Q678"/>
<reference evidence="2 3" key="1">
    <citation type="journal article" date="2019" name="Nat. Ecol. Evol.">
        <title>Megaphylogeny resolves global patterns of mushroom evolution.</title>
        <authorList>
            <person name="Varga T."/>
            <person name="Krizsan K."/>
            <person name="Foldi C."/>
            <person name="Dima B."/>
            <person name="Sanchez-Garcia M."/>
            <person name="Sanchez-Ramirez S."/>
            <person name="Szollosi G.J."/>
            <person name="Szarkandi J.G."/>
            <person name="Papp V."/>
            <person name="Albert L."/>
            <person name="Andreopoulos W."/>
            <person name="Angelini C."/>
            <person name="Antonin V."/>
            <person name="Barry K.W."/>
            <person name="Bougher N.L."/>
            <person name="Buchanan P."/>
            <person name="Buyck B."/>
            <person name="Bense V."/>
            <person name="Catcheside P."/>
            <person name="Chovatia M."/>
            <person name="Cooper J."/>
            <person name="Damon W."/>
            <person name="Desjardin D."/>
            <person name="Finy P."/>
            <person name="Geml J."/>
            <person name="Haridas S."/>
            <person name="Hughes K."/>
            <person name="Justo A."/>
            <person name="Karasinski D."/>
            <person name="Kautmanova I."/>
            <person name="Kiss B."/>
            <person name="Kocsube S."/>
            <person name="Kotiranta H."/>
            <person name="LaButti K.M."/>
            <person name="Lechner B.E."/>
            <person name="Liimatainen K."/>
            <person name="Lipzen A."/>
            <person name="Lukacs Z."/>
            <person name="Mihaltcheva S."/>
            <person name="Morgado L.N."/>
            <person name="Niskanen T."/>
            <person name="Noordeloos M.E."/>
            <person name="Ohm R.A."/>
            <person name="Ortiz-Santana B."/>
            <person name="Ovrebo C."/>
            <person name="Racz N."/>
            <person name="Riley R."/>
            <person name="Savchenko A."/>
            <person name="Shiryaev A."/>
            <person name="Soop K."/>
            <person name="Spirin V."/>
            <person name="Szebenyi C."/>
            <person name="Tomsovsky M."/>
            <person name="Tulloss R.E."/>
            <person name="Uehling J."/>
            <person name="Grigoriev I.V."/>
            <person name="Vagvolgyi C."/>
            <person name="Papp T."/>
            <person name="Martin F.M."/>
            <person name="Miettinen O."/>
            <person name="Hibbett D.S."/>
            <person name="Nagy L.G."/>
        </authorList>
    </citation>
    <scope>NUCLEOTIDE SEQUENCE [LARGE SCALE GENOMIC DNA]</scope>
    <source>
        <strain evidence="2 3">CBS 309.79</strain>
    </source>
</reference>
<accession>A0A5C3Q678</accession>
<keyword evidence="3" id="KW-1185">Reference proteome</keyword>
<gene>
    <name evidence="2" type="ORF">BDV98DRAFT_659575</name>
</gene>
<feature type="region of interest" description="Disordered" evidence="1">
    <location>
        <begin position="1"/>
        <end position="306"/>
    </location>
</feature>
<evidence type="ECO:0000313" key="3">
    <source>
        <dbReference type="Proteomes" id="UP000305067"/>
    </source>
</evidence>
<dbReference type="Proteomes" id="UP000305067">
    <property type="component" value="Unassembled WGS sequence"/>
</dbReference>
<name>A0A5C3Q678_9AGAR</name>
<feature type="compositionally biased region" description="Acidic residues" evidence="1">
    <location>
        <begin position="56"/>
        <end position="67"/>
    </location>
</feature>
<sequence>MPSDIEAHIRNTRSPPPVRKTLKRSASVASLPTPPRTRRDRERRQSSRGSAYSFDDSSEEEQSEAEGDACQKRRKLDLDDEESFWMGGEAVTENAGTKDAPSNAGRDVGDDSDAEENQTRRSSSPKETLRSPSPGLAPHLVRKSQALASGASFLASPPPSRRTAPGKKTITEFEDEGQAPSKEKAKAEESKTKEETELSETSPPPSLALPLTPQMTRKRLEKKGLVLTRDSPDNPFLDNGEGDDRPEQLPPAKEKPTMTYVFRGKKTEFVNPFYSPSSQTPKRSKGKAPHELPIDHPDYSPDIKCPPKRLFAKPRRIASLPKRSTAAALLDEDEEPEESTEVELNIARRLFEAPRSKGKQDGAISR</sequence>
<protein>
    <submittedName>
        <fullName evidence="2">Uncharacterized protein</fullName>
    </submittedName>
</protein>
<dbReference type="AlphaFoldDB" id="A0A5C3Q678"/>
<evidence type="ECO:0000256" key="1">
    <source>
        <dbReference type="SAM" id="MobiDB-lite"/>
    </source>
</evidence>
<feature type="compositionally biased region" description="Basic and acidic residues" evidence="1">
    <location>
        <begin position="181"/>
        <end position="196"/>
    </location>
</feature>
<dbReference type="EMBL" id="ML178876">
    <property type="protein sequence ID" value="TFK95708.1"/>
    <property type="molecule type" value="Genomic_DNA"/>
</dbReference>
<feature type="compositionally biased region" description="Basic and acidic residues" evidence="1">
    <location>
        <begin position="288"/>
        <end position="301"/>
    </location>
</feature>
<proteinExistence type="predicted"/>
<evidence type="ECO:0000313" key="2">
    <source>
        <dbReference type="EMBL" id="TFK95708.1"/>
    </source>
</evidence>
<dbReference type="OrthoDB" id="3364608at2759"/>
<organism evidence="2 3">
    <name type="scientific">Pterulicium gracile</name>
    <dbReference type="NCBI Taxonomy" id="1884261"/>
    <lineage>
        <taxon>Eukaryota</taxon>
        <taxon>Fungi</taxon>
        <taxon>Dikarya</taxon>
        <taxon>Basidiomycota</taxon>
        <taxon>Agaricomycotina</taxon>
        <taxon>Agaricomycetes</taxon>
        <taxon>Agaricomycetidae</taxon>
        <taxon>Agaricales</taxon>
        <taxon>Pleurotineae</taxon>
        <taxon>Pterulaceae</taxon>
        <taxon>Pterulicium</taxon>
    </lineage>
</organism>
<feature type="compositionally biased region" description="Basic and acidic residues" evidence="1">
    <location>
        <begin position="242"/>
        <end position="256"/>
    </location>
</feature>